<dbReference type="PROSITE" id="PS51006">
    <property type="entry name" value="PABS_2"/>
    <property type="match status" value="1"/>
</dbReference>
<protein>
    <recommendedName>
        <fullName evidence="6">PABS domain-containing protein</fullName>
    </recommendedName>
</protein>
<comment type="caution">
    <text evidence="4">Lacks conserved residue(s) required for the propagation of feature annotation.</text>
</comment>
<feature type="transmembrane region" description="Helical" evidence="5">
    <location>
        <begin position="442"/>
        <end position="461"/>
    </location>
</feature>
<reference evidence="7 8" key="1">
    <citation type="submission" date="2017-09" db="EMBL/GenBank/DDBJ databases">
        <title>Depth-based differentiation of microbial function through sediment-hosted aquifers and enrichment of novel symbionts in the deep terrestrial subsurface.</title>
        <authorList>
            <person name="Probst A.J."/>
            <person name="Ladd B."/>
            <person name="Jarett J.K."/>
            <person name="Geller-Mcgrath D.E."/>
            <person name="Sieber C.M."/>
            <person name="Emerson J.B."/>
            <person name="Anantharaman K."/>
            <person name="Thomas B.C."/>
            <person name="Malmstrom R."/>
            <person name="Stieglmeier M."/>
            <person name="Klingl A."/>
            <person name="Woyke T."/>
            <person name="Ryan C.M."/>
            <person name="Banfield J.F."/>
        </authorList>
    </citation>
    <scope>NUCLEOTIDE SEQUENCE [LARGE SCALE GENOMIC DNA]</scope>
    <source>
        <strain evidence="7">CG11_big_fil_rev_8_21_14_0_20_42_13</strain>
    </source>
</reference>
<proteinExistence type="inferred from homology"/>
<feature type="transmembrane region" description="Helical" evidence="5">
    <location>
        <begin position="272"/>
        <end position="299"/>
    </location>
</feature>
<dbReference type="SUPFAM" id="SSF53335">
    <property type="entry name" value="S-adenosyl-L-methionine-dependent methyltransferases"/>
    <property type="match status" value="1"/>
</dbReference>
<sequence>EALKYSPGIIDYAQIDPLLITLVKKFPTGITSGELNNPIVHIIIEDGVRLVKNAGAKYNIVFISLPPPSTLQLNRYYTKEFFAQIKKIVFPNGRVVLTLPGSLSYINHELRQLNLCVLKTLEGVFPNILVIPGYSNIYIASSEPIKITPEILMERLKARHILTDTFDEFHIKDRLQKYWQDWFYATLNKRVGGQETRVKENRNLVPIGVFYGISYWNSLFNPSLRKLFTLLGGLNSKHLIFLIIALFLTVIASERKRAKQSLKTDCFGASRLTIRGVAVSIATTGFTGMSLNLIFIFSYQIFFGYVYRDIALLTTSFMFGLAAGALFAAKNLNPKKNTLCWFTVTEVLIIIFCLSAGLSLKYLNTVGTFAFYPLFYILSALSGLLAGAQFPMANKIYKKYYTSKKNKQPIEKSAGVLYSMDLLGGFFAALLIPVIFIPILGILQICLLLAFVKAAGLILYIPSRR</sequence>
<accession>A0A2H0LZW4</accession>
<gene>
    <name evidence="7" type="ORF">COV72_00555</name>
</gene>
<feature type="transmembrane region" description="Helical" evidence="5">
    <location>
        <begin position="305"/>
        <end position="327"/>
    </location>
</feature>
<keyword evidence="2 4" id="KW-0808">Transferase</keyword>
<feature type="non-terminal residue" evidence="7">
    <location>
        <position position="1"/>
    </location>
</feature>
<keyword evidence="3 4" id="KW-0620">Polyamine biosynthesis</keyword>
<evidence type="ECO:0000259" key="6">
    <source>
        <dbReference type="PROSITE" id="PS51006"/>
    </source>
</evidence>
<comment type="similarity">
    <text evidence="1">Belongs to the spermidine/spermine synthase family.</text>
</comment>
<evidence type="ECO:0000313" key="8">
    <source>
        <dbReference type="Proteomes" id="UP000229641"/>
    </source>
</evidence>
<dbReference type="GO" id="GO:0016740">
    <property type="term" value="F:transferase activity"/>
    <property type="evidence" value="ECO:0007669"/>
    <property type="project" value="UniProtKB-UniRule"/>
</dbReference>
<name>A0A2H0LZW4_9BACT</name>
<dbReference type="GO" id="GO:0006596">
    <property type="term" value="P:polyamine biosynthetic process"/>
    <property type="evidence" value="ECO:0007669"/>
    <property type="project" value="UniProtKB-UniRule"/>
</dbReference>
<keyword evidence="5" id="KW-0812">Transmembrane</keyword>
<keyword evidence="5" id="KW-1133">Transmembrane helix</keyword>
<dbReference type="Proteomes" id="UP000229641">
    <property type="component" value="Unassembled WGS sequence"/>
</dbReference>
<feature type="transmembrane region" description="Helical" evidence="5">
    <location>
        <begin position="227"/>
        <end position="251"/>
    </location>
</feature>
<feature type="transmembrane region" description="Helical" evidence="5">
    <location>
        <begin position="414"/>
        <end position="436"/>
    </location>
</feature>
<dbReference type="EMBL" id="PCWA01000009">
    <property type="protein sequence ID" value="PIQ89927.1"/>
    <property type="molecule type" value="Genomic_DNA"/>
</dbReference>
<evidence type="ECO:0000256" key="2">
    <source>
        <dbReference type="ARBA" id="ARBA00022679"/>
    </source>
</evidence>
<dbReference type="InterPro" id="IPR030374">
    <property type="entry name" value="PABS"/>
</dbReference>
<feature type="transmembrane region" description="Helical" evidence="5">
    <location>
        <begin position="339"/>
        <end position="358"/>
    </location>
</feature>
<organism evidence="7 8">
    <name type="scientific">Candidatus Ghiorseimicrobium undicola</name>
    <dbReference type="NCBI Taxonomy" id="1974746"/>
    <lineage>
        <taxon>Bacteria</taxon>
        <taxon>Pseudomonadati</taxon>
        <taxon>Candidatus Omnitrophota</taxon>
        <taxon>Candidatus Ghiorseimicrobium</taxon>
    </lineage>
</organism>
<feature type="transmembrane region" description="Helical" evidence="5">
    <location>
        <begin position="370"/>
        <end position="393"/>
    </location>
</feature>
<evidence type="ECO:0000256" key="1">
    <source>
        <dbReference type="ARBA" id="ARBA00007867"/>
    </source>
</evidence>
<evidence type="ECO:0000256" key="4">
    <source>
        <dbReference type="PROSITE-ProRule" id="PRU00354"/>
    </source>
</evidence>
<comment type="caution">
    <text evidence="7">The sequence shown here is derived from an EMBL/GenBank/DDBJ whole genome shotgun (WGS) entry which is preliminary data.</text>
</comment>
<evidence type="ECO:0000313" key="7">
    <source>
        <dbReference type="EMBL" id="PIQ89927.1"/>
    </source>
</evidence>
<keyword evidence="5" id="KW-0472">Membrane</keyword>
<evidence type="ECO:0000256" key="5">
    <source>
        <dbReference type="SAM" id="Phobius"/>
    </source>
</evidence>
<dbReference type="Pfam" id="PF01564">
    <property type="entry name" value="Spermine_synth"/>
    <property type="match status" value="1"/>
</dbReference>
<dbReference type="Gene3D" id="3.40.50.150">
    <property type="entry name" value="Vaccinia Virus protein VP39"/>
    <property type="match status" value="1"/>
</dbReference>
<evidence type="ECO:0000256" key="3">
    <source>
        <dbReference type="ARBA" id="ARBA00023115"/>
    </source>
</evidence>
<feature type="domain" description="PABS" evidence="6">
    <location>
        <begin position="1"/>
        <end position="151"/>
    </location>
</feature>
<dbReference type="InterPro" id="IPR029063">
    <property type="entry name" value="SAM-dependent_MTases_sf"/>
</dbReference>
<dbReference type="AlphaFoldDB" id="A0A2H0LZW4"/>